<evidence type="ECO:0000313" key="6">
    <source>
        <dbReference type="Proteomes" id="UP000553963"/>
    </source>
</evidence>
<dbReference type="Pfam" id="PF07859">
    <property type="entry name" value="Abhydrolase_3"/>
    <property type="match status" value="1"/>
</dbReference>
<dbReference type="PROSITE" id="PS01173">
    <property type="entry name" value="LIPASE_GDXG_HIS"/>
    <property type="match status" value="1"/>
</dbReference>
<evidence type="ECO:0000313" key="5">
    <source>
        <dbReference type="EMBL" id="MBB3930333.1"/>
    </source>
</evidence>
<evidence type="ECO:0000256" key="2">
    <source>
        <dbReference type="ARBA" id="ARBA00022801"/>
    </source>
</evidence>
<dbReference type="InterPro" id="IPR050300">
    <property type="entry name" value="GDXG_lipolytic_enzyme"/>
</dbReference>
<dbReference type="InterPro" id="IPR033140">
    <property type="entry name" value="Lipase_GDXG_put_SER_AS"/>
</dbReference>
<sequence>MFEEILVPQGIRSLPLDPRIQTTVEARRRLPANHEITVEAAKKRFLDARLPPAGGYNDGILTQERTIPGDGGPIPVRIYRDAAAPAGPLPILVYFHGGGFVLGNLDTHDIVCRAFARGRSLVVMSVDYRLAPEHPYPAAIDDGVAALRFAAESGAEIGGDPARIVLAGDSAGGMLTLATALRARAAGGPAVRALVPFYPMADLVDIGSYPSYAAYGDGSVGLTTRDVEWFTELYCAAERRGEAAASPVRAPDFGGLPPSLIVLAEQDVLYDEGRHVAGRLDAAGVPVTLIAVAGVNHGFMSTDLGLESIPEVFGRIHAWLAPLIAD</sequence>
<keyword evidence="2 5" id="KW-0378">Hydrolase</keyword>
<proteinExistence type="inferred from homology"/>
<dbReference type="EMBL" id="JACIDS010000002">
    <property type="protein sequence ID" value="MBB3930333.1"/>
    <property type="molecule type" value="Genomic_DNA"/>
</dbReference>
<dbReference type="PROSITE" id="PS01174">
    <property type="entry name" value="LIPASE_GDXG_SER"/>
    <property type="match status" value="1"/>
</dbReference>
<evidence type="ECO:0000256" key="1">
    <source>
        <dbReference type="ARBA" id="ARBA00010515"/>
    </source>
</evidence>
<evidence type="ECO:0000256" key="3">
    <source>
        <dbReference type="PROSITE-ProRule" id="PRU10038"/>
    </source>
</evidence>
<dbReference type="GO" id="GO:0016787">
    <property type="term" value="F:hydrolase activity"/>
    <property type="evidence" value="ECO:0007669"/>
    <property type="project" value="UniProtKB-KW"/>
</dbReference>
<dbReference type="Gene3D" id="3.40.50.1820">
    <property type="entry name" value="alpha/beta hydrolase"/>
    <property type="match status" value="1"/>
</dbReference>
<dbReference type="PANTHER" id="PTHR48081">
    <property type="entry name" value="AB HYDROLASE SUPERFAMILY PROTEIN C4A8.06C"/>
    <property type="match status" value="1"/>
</dbReference>
<dbReference type="SUPFAM" id="SSF53474">
    <property type="entry name" value="alpha/beta-Hydrolases"/>
    <property type="match status" value="1"/>
</dbReference>
<dbReference type="PANTHER" id="PTHR48081:SF8">
    <property type="entry name" value="ALPHA_BETA HYDROLASE FOLD-3 DOMAIN-CONTAINING PROTEIN-RELATED"/>
    <property type="match status" value="1"/>
</dbReference>
<dbReference type="InterPro" id="IPR013094">
    <property type="entry name" value="AB_hydrolase_3"/>
</dbReference>
<comment type="similarity">
    <text evidence="1">Belongs to the 'GDXG' lipolytic enzyme family.</text>
</comment>
<feature type="active site" evidence="3">
    <location>
        <position position="170"/>
    </location>
</feature>
<protein>
    <submittedName>
        <fullName evidence="5">Acetyl esterase</fullName>
        <ecNumber evidence="5">3.1.1.-</ecNumber>
    </submittedName>
</protein>
<reference evidence="5 6" key="1">
    <citation type="submission" date="2020-08" db="EMBL/GenBank/DDBJ databases">
        <title>Genomic Encyclopedia of Type Strains, Phase IV (KMG-IV): sequencing the most valuable type-strain genomes for metagenomic binning, comparative biology and taxonomic classification.</title>
        <authorList>
            <person name="Goeker M."/>
        </authorList>
    </citation>
    <scope>NUCLEOTIDE SEQUENCE [LARGE SCALE GENOMIC DNA]</scope>
    <source>
        <strain evidence="5 6">DSM 25966</strain>
    </source>
</reference>
<dbReference type="Proteomes" id="UP000553963">
    <property type="component" value="Unassembled WGS sequence"/>
</dbReference>
<name>A0A840AM43_9HYPH</name>
<dbReference type="AlphaFoldDB" id="A0A840AM43"/>
<dbReference type="RefSeq" id="WP_183398001.1">
    <property type="nucleotide sequence ID" value="NZ_JACIDS010000002.1"/>
</dbReference>
<feature type="domain" description="Alpha/beta hydrolase fold-3" evidence="4">
    <location>
        <begin position="92"/>
        <end position="300"/>
    </location>
</feature>
<dbReference type="InterPro" id="IPR029058">
    <property type="entry name" value="AB_hydrolase_fold"/>
</dbReference>
<accession>A0A840AM43</accession>
<gene>
    <name evidence="5" type="ORF">GGR25_001372</name>
</gene>
<comment type="caution">
    <text evidence="5">The sequence shown here is derived from an EMBL/GenBank/DDBJ whole genome shotgun (WGS) entry which is preliminary data.</text>
</comment>
<dbReference type="InterPro" id="IPR002168">
    <property type="entry name" value="Lipase_GDXG_HIS_AS"/>
</dbReference>
<keyword evidence="6" id="KW-1185">Reference proteome</keyword>
<organism evidence="5 6">
    <name type="scientific">Kaistia hirudinis</name>
    <dbReference type="NCBI Taxonomy" id="1293440"/>
    <lineage>
        <taxon>Bacteria</taxon>
        <taxon>Pseudomonadati</taxon>
        <taxon>Pseudomonadota</taxon>
        <taxon>Alphaproteobacteria</taxon>
        <taxon>Hyphomicrobiales</taxon>
        <taxon>Kaistiaceae</taxon>
        <taxon>Kaistia</taxon>
    </lineage>
</organism>
<dbReference type="EC" id="3.1.1.-" evidence="5"/>
<evidence type="ECO:0000259" key="4">
    <source>
        <dbReference type="Pfam" id="PF07859"/>
    </source>
</evidence>